<accession>A0ABS7WWV5</accession>
<evidence type="ECO:0000313" key="2">
    <source>
        <dbReference type="EMBL" id="MBZ9566634.1"/>
    </source>
</evidence>
<dbReference type="PANTHER" id="PTHR16128">
    <property type="entry name" value="FAD/NAD(P)-BINDING OXIDOREDUCTASE FAMILY PROTEIN"/>
    <property type="match status" value="1"/>
</dbReference>
<dbReference type="PANTHER" id="PTHR16128:SF5">
    <property type="entry name" value="FAD_NAD(P)-BINDING OXIDOREDUCTASE FAMILY PROTEIN"/>
    <property type="match status" value="1"/>
</dbReference>
<evidence type="ECO:0000313" key="3">
    <source>
        <dbReference type="Proteomes" id="UP001319883"/>
    </source>
</evidence>
<gene>
    <name evidence="2" type="ORF">KGQ91_02895</name>
</gene>
<reference evidence="2 3" key="1">
    <citation type="submission" date="2021-05" db="EMBL/GenBank/DDBJ databases">
        <title>Petroleum and Energy Research Collection (APPE): ex situ preservation of microbial diversity associated with the oil industry and exploitation of its biotechnological potential.</title>
        <authorList>
            <person name="Paixao C.T.M."/>
            <person name="Gomes M.B."/>
            <person name="Oliveira V.M."/>
        </authorList>
    </citation>
    <scope>NUCLEOTIDE SEQUENCE [LARGE SCALE GENOMIC DNA]</scope>
    <source>
        <strain evidence="2 3">LIT2</strain>
    </source>
</reference>
<dbReference type="InterPro" id="IPR036188">
    <property type="entry name" value="FAD/NAD-bd_sf"/>
</dbReference>
<dbReference type="Gene3D" id="3.50.50.60">
    <property type="entry name" value="FAD/NAD(P)-binding domain"/>
    <property type="match status" value="1"/>
</dbReference>
<dbReference type="Gene3D" id="3.90.660.10">
    <property type="match status" value="1"/>
</dbReference>
<dbReference type="RefSeq" id="WP_163650623.1">
    <property type="nucleotide sequence ID" value="NZ_JAGXFC010000001.1"/>
</dbReference>
<organism evidence="2 3">
    <name type="scientific">Modicisalibacter tunisiensis</name>
    <dbReference type="NCBI Taxonomy" id="390637"/>
    <lineage>
        <taxon>Bacteria</taxon>
        <taxon>Pseudomonadati</taxon>
        <taxon>Pseudomonadota</taxon>
        <taxon>Gammaproteobacteria</taxon>
        <taxon>Oceanospirillales</taxon>
        <taxon>Halomonadaceae</taxon>
        <taxon>Modicisalibacter</taxon>
    </lineage>
</organism>
<dbReference type="SUPFAM" id="SSF51905">
    <property type="entry name" value="FAD/NAD(P)-binding domain"/>
    <property type="match status" value="1"/>
</dbReference>
<dbReference type="EMBL" id="JAGXFD010000001">
    <property type="protein sequence ID" value="MBZ9566634.1"/>
    <property type="molecule type" value="Genomic_DNA"/>
</dbReference>
<proteinExistence type="predicted"/>
<sequence>MTVAPLAIIGAGIAGLACARALVDQGRAVQLFDKARGPGGRLANRRIGETVFDLGAQHFTARHPTFRRALSAWRDAGLVAPWPTRPWRVSADGWQPASAAERFTAVPRMSALARHLAQGLDVHTGQRITALQSTRDGWWLETESGAHHGPFAGVVLALPTPQAAALLGPVAPELAAACTQRPMTPCWAACVRFSTPLPALDAPAPDWQTAAFLTGPTRTLHRAIRNHTRPGRHAQGESLTLLADVAWSVEHLEDDPATVADALLAAFAAQYPAPLPAAECLTAHRWRYAQPAAADTGGSGYRLGADGLALCGDAWRNGRIEDAWLSGHALGHHLATHSADKENLHA</sequence>
<feature type="domain" description="Amine oxidase" evidence="1">
    <location>
        <begin position="105"/>
        <end position="328"/>
    </location>
</feature>
<name>A0ABS7WWV5_9GAMM</name>
<dbReference type="InterPro" id="IPR002937">
    <property type="entry name" value="Amino_oxidase"/>
</dbReference>
<evidence type="ECO:0000259" key="1">
    <source>
        <dbReference type="Pfam" id="PF01593"/>
    </source>
</evidence>
<protein>
    <submittedName>
        <fullName evidence="2">FAD-dependent oxidoreductase</fullName>
    </submittedName>
</protein>
<dbReference type="Proteomes" id="UP001319883">
    <property type="component" value="Unassembled WGS sequence"/>
</dbReference>
<dbReference type="Pfam" id="PF13450">
    <property type="entry name" value="NAD_binding_8"/>
    <property type="match status" value="1"/>
</dbReference>
<comment type="caution">
    <text evidence="2">The sequence shown here is derived from an EMBL/GenBank/DDBJ whole genome shotgun (WGS) entry which is preliminary data.</text>
</comment>
<keyword evidence="3" id="KW-1185">Reference proteome</keyword>
<dbReference type="Pfam" id="PF01593">
    <property type="entry name" value="Amino_oxidase"/>
    <property type="match status" value="1"/>
</dbReference>